<sequence>MLTATESGAIVFLPVPAFYNCPASIDDTVNQSVRELLDMFGVDTGNVERWTGLSWLGYGQLKPDTTI</sequence>
<dbReference type="GeneID" id="27343325"/>
<dbReference type="AlphaFoldDB" id="A0A0D1ZWS6"/>
<dbReference type="VEuPathDB" id="FungiDB:PV07_04131"/>
<evidence type="ECO:0000313" key="1">
    <source>
        <dbReference type="EMBL" id="KIW32601.1"/>
    </source>
</evidence>
<dbReference type="SUPFAM" id="SSF52507">
    <property type="entry name" value="Homo-oligomeric flavin-containing Cys decarboxylases, HFCD"/>
    <property type="match status" value="1"/>
</dbReference>
<keyword evidence="2" id="KW-1185">Reference proteome</keyword>
<evidence type="ECO:0000313" key="2">
    <source>
        <dbReference type="Proteomes" id="UP000054466"/>
    </source>
</evidence>
<dbReference type="STRING" id="569365.A0A0D1ZWS6"/>
<dbReference type="Gene3D" id="3.40.50.1950">
    <property type="entry name" value="Flavin prenyltransferase-like"/>
    <property type="match status" value="1"/>
</dbReference>
<dbReference type="Proteomes" id="UP000054466">
    <property type="component" value="Unassembled WGS sequence"/>
</dbReference>
<dbReference type="GO" id="GO:0003824">
    <property type="term" value="F:catalytic activity"/>
    <property type="evidence" value="ECO:0007669"/>
    <property type="project" value="InterPro"/>
</dbReference>
<reference evidence="1 2" key="1">
    <citation type="submission" date="2015-01" db="EMBL/GenBank/DDBJ databases">
        <title>The Genome Sequence of Cladophialophora immunda CBS83496.</title>
        <authorList>
            <consortium name="The Broad Institute Genomics Platform"/>
            <person name="Cuomo C."/>
            <person name="de Hoog S."/>
            <person name="Gorbushina A."/>
            <person name="Stielow B."/>
            <person name="Teixiera M."/>
            <person name="Abouelleil A."/>
            <person name="Chapman S.B."/>
            <person name="Priest M."/>
            <person name="Young S.K."/>
            <person name="Wortman J."/>
            <person name="Nusbaum C."/>
            <person name="Birren B."/>
        </authorList>
    </citation>
    <scope>NUCLEOTIDE SEQUENCE [LARGE SCALE GENOMIC DNA]</scope>
    <source>
        <strain evidence="1 2">CBS 83496</strain>
    </source>
</reference>
<dbReference type="InterPro" id="IPR036551">
    <property type="entry name" value="Flavin_trans-like"/>
</dbReference>
<dbReference type="RefSeq" id="XP_016252817.1">
    <property type="nucleotide sequence ID" value="XM_016390915.1"/>
</dbReference>
<evidence type="ECO:0008006" key="3">
    <source>
        <dbReference type="Google" id="ProtNLM"/>
    </source>
</evidence>
<protein>
    <recommendedName>
        <fullName evidence="3">Flavoprotein domain-containing protein</fullName>
    </recommendedName>
</protein>
<organism evidence="1 2">
    <name type="scientific">Cladophialophora immunda</name>
    <dbReference type="NCBI Taxonomy" id="569365"/>
    <lineage>
        <taxon>Eukaryota</taxon>
        <taxon>Fungi</taxon>
        <taxon>Dikarya</taxon>
        <taxon>Ascomycota</taxon>
        <taxon>Pezizomycotina</taxon>
        <taxon>Eurotiomycetes</taxon>
        <taxon>Chaetothyriomycetidae</taxon>
        <taxon>Chaetothyriales</taxon>
        <taxon>Herpotrichiellaceae</taxon>
        <taxon>Cladophialophora</taxon>
    </lineage>
</organism>
<name>A0A0D1ZWS6_9EURO</name>
<dbReference type="HOGENOM" id="CLU_2812138_0_0_1"/>
<dbReference type="EMBL" id="KN847041">
    <property type="protein sequence ID" value="KIW32601.1"/>
    <property type="molecule type" value="Genomic_DNA"/>
</dbReference>
<proteinExistence type="predicted"/>
<accession>A0A0D1ZWS6</accession>
<gene>
    <name evidence="1" type="ORF">PV07_04131</name>
</gene>